<keyword evidence="4" id="KW-0460">Magnesium</keyword>
<dbReference type="EMBL" id="CP003989">
    <property type="protein sequence ID" value="AGA33324.1"/>
    <property type="molecule type" value="Genomic_DNA"/>
</dbReference>
<dbReference type="NCBIfam" id="TIGR00543">
    <property type="entry name" value="isochor_syn"/>
    <property type="match status" value="1"/>
</dbReference>
<dbReference type="HOGENOM" id="CLU_006493_8_4_6"/>
<comment type="pathway">
    <text evidence="4">Quinol/quinone metabolism; 1,4-dihydroxy-2-naphthoate biosynthesis; 1,4-dihydroxy-2-naphthoate from chorismate: step 1/7.</text>
</comment>
<comment type="cofactor">
    <cofactor evidence="4">
        <name>Mg(2+)</name>
        <dbReference type="ChEBI" id="CHEBI:18420"/>
    </cofactor>
</comment>
<gene>
    <name evidence="7" type="primary">menF [H]</name>
    <name evidence="4" type="synonym">menF</name>
    <name evidence="7" type="ordered locus">TVNIR_1660</name>
</gene>
<evidence type="ECO:0000256" key="2">
    <source>
        <dbReference type="ARBA" id="ARBA00005297"/>
    </source>
</evidence>
<comment type="catalytic activity">
    <reaction evidence="1 4">
        <text>chorismate = isochorismate</text>
        <dbReference type="Rhea" id="RHEA:18985"/>
        <dbReference type="ChEBI" id="CHEBI:29748"/>
        <dbReference type="ChEBI" id="CHEBI:29780"/>
        <dbReference type="EC" id="5.4.4.2"/>
    </reaction>
</comment>
<feature type="region of interest" description="Disordered" evidence="5">
    <location>
        <begin position="1"/>
        <end position="31"/>
    </location>
</feature>
<keyword evidence="3 4" id="KW-0413">Isomerase</keyword>
<dbReference type="Gene3D" id="3.60.120.10">
    <property type="entry name" value="Anthranilate synthase"/>
    <property type="match status" value="1"/>
</dbReference>
<dbReference type="InterPro" id="IPR015890">
    <property type="entry name" value="Chorismate_C"/>
</dbReference>
<feature type="binding site" evidence="4">
    <location>
        <position position="465"/>
    </location>
    <ligand>
        <name>Mg(2+)</name>
        <dbReference type="ChEBI" id="CHEBI:18420"/>
    </ligand>
</feature>
<feature type="binding site" evidence="4">
    <location>
        <position position="331"/>
    </location>
    <ligand>
        <name>Mg(2+)</name>
        <dbReference type="ChEBI" id="CHEBI:18420"/>
    </ligand>
</feature>
<dbReference type="GO" id="GO:0009234">
    <property type="term" value="P:menaquinone biosynthetic process"/>
    <property type="evidence" value="ECO:0007669"/>
    <property type="project" value="UniProtKB-UniRule"/>
</dbReference>
<evidence type="ECO:0000256" key="1">
    <source>
        <dbReference type="ARBA" id="ARBA00000799"/>
    </source>
</evidence>
<dbReference type="PANTHER" id="PTHR42839">
    <property type="entry name" value="ISOCHORISMATE SYNTHASE ENTC"/>
    <property type="match status" value="1"/>
</dbReference>
<keyword evidence="4" id="KW-0474">Menaquinone biosynthesis</keyword>
<dbReference type="PANTHER" id="PTHR42839:SF2">
    <property type="entry name" value="ISOCHORISMATE SYNTHASE ENTC"/>
    <property type="match status" value="1"/>
</dbReference>
<evidence type="ECO:0000256" key="4">
    <source>
        <dbReference type="HAMAP-Rule" id="MF_01935"/>
    </source>
</evidence>
<accession>L0DUQ2</accession>
<evidence type="ECO:0000313" key="7">
    <source>
        <dbReference type="EMBL" id="AGA33324.1"/>
    </source>
</evidence>
<dbReference type="InterPro" id="IPR005801">
    <property type="entry name" value="ADC_synthase"/>
</dbReference>
<evidence type="ECO:0000256" key="3">
    <source>
        <dbReference type="ARBA" id="ARBA00023235"/>
    </source>
</evidence>
<comment type="pathway">
    <text evidence="4">Quinol/quinone metabolism; menaquinone biosynthesis.</text>
</comment>
<protein>
    <recommendedName>
        <fullName evidence="4">Isochorismate synthase MenF</fullName>
        <ecNumber evidence="4">5.4.4.2</ecNumber>
    </recommendedName>
    <alternativeName>
        <fullName evidence="4">Isochorismate mutase</fullName>
    </alternativeName>
</protein>
<keyword evidence="4" id="KW-0479">Metal-binding</keyword>
<dbReference type="UniPathway" id="UPA01057">
    <property type="reaction ID" value="UER00163"/>
</dbReference>
<name>L0DUQ2_THIND</name>
<dbReference type="GO" id="GO:0008909">
    <property type="term" value="F:isochorismate synthase activity"/>
    <property type="evidence" value="ECO:0007669"/>
    <property type="project" value="UniProtKB-UniRule"/>
</dbReference>
<dbReference type="GO" id="GO:0000287">
    <property type="term" value="F:magnesium ion binding"/>
    <property type="evidence" value="ECO:0007669"/>
    <property type="project" value="UniProtKB-UniRule"/>
</dbReference>
<dbReference type="PATRIC" id="fig|1255043.3.peg.1680"/>
<evidence type="ECO:0000256" key="5">
    <source>
        <dbReference type="SAM" id="MobiDB-lite"/>
    </source>
</evidence>
<dbReference type="eggNOG" id="COG1169">
    <property type="taxonomic scope" value="Bacteria"/>
</dbReference>
<dbReference type="AlphaFoldDB" id="L0DUQ2"/>
<feature type="active site" description="Proton acceptor" evidence="4">
    <location>
        <position position="238"/>
    </location>
</feature>
<sequence>MRDPSAHGEGAVTLRAETPDRSGVGTPHPPAQHFEHEMAVARLLRRITHWPFRKGQLLHLSERLPALDLLAWLQANPQNARSFWQNRERTISVAGLGAAVELTAQSEQEVGDLLERSYSILGDRDTVFLGGLSFDGRSGRGEWSAFPGARLVLPAIACCQRNGEYRLSVHLLADSRREFIRRKTQLITALCRLRFRGRARPDAPRPRVSSRIDDVDFAGCRRRIQAVLREIAAGELHKAVLARRVELALTSPVAVFEVLARWREVNPGSFCFAMERGQDLFMGCSPERLYRRHRREFQTESLAGTVRLGRTRDEDVALMARLHRDPKLVQEHDLVTRFVRRQIEPWVTDAQSPEQAGVFKLDRIQHRYLPIRATLKPGVLDHPLLDTLHPTPAVCGFPRGAAQALIEREETAQRGWYSGAVGIVSPQESEFAVAIRSVLVNRERILCYSGVGIVAGSDPEEEWTELEAKIESFLSVLEC</sequence>
<dbReference type="STRING" id="1255043.TVNIR_1660"/>
<dbReference type="InterPro" id="IPR004561">
    <property type="entry name" value="IsoChor_synthase"/>
</dbReference>
<reference evidence="7" key="1">
    <citation type="submission" date="2015-12" db="EMBL/GenBank/DDBJ databases">
        <authorList>
            <person name="Tikhonova T.V."/>
            <person name="Pavlov A.R."/>
            <person name="Beletsky A.V."/>
            <person name="Mardanov A.V."/>
            <person name="Sorokin D.Y."/>
            <person name="Ravin N.V."/>
            <person name="Popov V.O."/>
        </authorList>
    </citation>
    <scope>NUCLEOTIDE SEQUENCE</scope>
    <source>
        <strain evidence="7">DSM 14787</strain>
    </source>
</reference>
<proteinExistence type="inferred from homology"/>
<dbReference type="HAMAP" id="MF_01935">
    <property type="entry name" value="MenF"/>
    <property type="match status" value="1"/>
</dbReference>
<comment type="similarity">
    <text evidence="2 4">Belongs to the isochorismate synthase family.</text>
</comment>
<dbReference type="SUPFAM" id="SSF56322">
    <property type="entry name" value="ADC synthase"/>
    <property type="match status" value="1"/>
</dbReference>
<dbReference type="KEGG" id="tni:TVNIR_1660"/>
<feature type="domain" description="Chorismate-utilising enzyme C-terminal" evidence="6">
    <location>
        <begin position="220"/>
        <end position="469"/>
    </location>
</feature>
<organism evidence="7 8">
    <name type="scientific">Thioalkalivibrio nitratireducens (strain DSM 14787 / UNIQEM 213 / ALEN2)</name>
    <dbReference type="NCBI Taxonomy" id="1255043"/>
    <lineage>
        <taxon>Bacteria</taxon>
        <taxon>Pseudomonadati</taxon>
        <taxon>Pseudomonadota</taxon>
        <taxon>Gammaproteobacteria</taxon>
        <taxon>Chromatiales</taxon>
        <taxon>Ectothiorhodospiraceae</taxon>
        <taxon>Thioalkalivibrio</taxon>
    </lineage>
</organism>
<evidence type="ECO:0000313" key="8">
    <source>
        <dbReference type="Proteomes" id="UP000010809"/>
    </source>
</evidence>
<feature type="active site" description="Proton donor" evidence="4">
    <location>
        <position position="287"/>
    </location>
</feature>
<evidence type="ECO:0000259" key="6">
    <source>
        <dbReference type="Pfam" id="PF00425"/>
    </source>
</evidence>
<dbReference type="InterPro" id="IPR034681">
    <property type="entry name" value="MenF"/>
</dbReference>
<dbReference type="EC" id="5.4.4.2" evidence="4"/>
<comment type="function">
    <text evidence="4">Catalyzes the conversion of chorismate to isochorismate.</text>
</comment>
<dbReference type="Pfam" id="PF00425">
    <property type="entry name" value="Chorismate_bind"/>
    <property type="match status" value="1"/>
</dbReference>
<dbReference type="Proteomes" id="UP000010809">
    <property type="component" value="Chromosome"/>
</dbReference>
<dbReference type="UniPathway" id="UPA00079"/>
<keyword evidence="8" id="KW-1185">Reference proteome</keyword>